<name>A0A4R3ULC7_9BURK</name>
<organism evidence="1 2">
    <name type="scientific">Paracandidimonas soli</name>
    <dbReference type="NCBI Taxonomy" id="1917182"/>
    <lineage>
        <taxon>Bacteria</taxon>
        <taxon>Pseudomonadati</taxon>
        <taxon>Pseudomonadota</taxon>
        <taxon>Betaproteobacteria</taxon>
        <taxon>Burkholderiales</taxon>
        <taxon>Alcaligenaceae</taxon>
        <taxon>Paracandidimonas</taxon>
    </lineage>
</organism>
<gene>
    <name evidence="1" type="ORF">EV686_11728</name>
</gene>
<comment type="caution">
    <text evidence="1">The sequence shown here is derived from an EMBL/GenBank/DDBJ whole genome shotgun (WGS) entry which is preliminary data.</text>
</comment>
<proteinExistence type="predicted"/>
<reference evidence="1 2" key="1">
    <citation type="submission" date="2019-03" db="EMBL/GenBank/DDBJ databases">
        <title>Genomic Encyclopedia of Type Strains, Phase IV (KMG-IV): sequencing the most valuable type-strain genomes for metagenomic binning, comparative biology and taxonomic classification.</title>
        <authorList>
            <person name="Goeker M."/>
        </authorList>
    </citation>
    <scope>NUCLEOTIDE SEQUENCE [LARGE SCALE GENOMIC DNA]</scope>
    <source>
        <strain evidence="1 2">DSM 100048</strain>
    </source>
</reference>
<dbReference type="EMBL" id="SMBX01000017">
    <property type="protein sequence ID" value="TCU91632.1"/>
    <property type="molecule type" value="Genomic_DNA"/>
</dbReference>
<dbReference type="AlphaFoldDB" id="A0A4R3ULC7"/>
<accession>A0A4R3ULC7</accession>
<evidence type="ECO:0000313" key="1">
    <source>
        <dbReference type="EMBL" id="TCU91632.1"/>
    </source>
</evidence>
<dbReference type="RefSeq" id="WP_132478408.1">
    <property type="nucleotide sequence ID" value="NZ_JBHRVM010000001.1"/>
</dbReference>
<dbReference type="Proteomes" id="UP000294692">
    <property type="component" value="Unassembled WGS sequence"/>
</dbReference>
<evidence type="ECO:0000313" key="2">
    <source>
        <dbReference type="Proteomes" id="UP000294692"/>
    </source>
</evidence>
<sequence>MSDEPISMLDLKRKIDVLNGRAWAMHVSLLSVISTLGEPQKRQAAEIVELLAKEPHIKDASEETVKAAKDLVAEVVTNLRGSEGPTSNS</sequence>
<protein>
    <submittedName>
        <fullName evidence="1">Uncharacterized protein</fullName>
    </submittedName>
</protein>
<keyword evidence="2" id="KW-1185">Reference proteome</keyword>